<keyword evidence="2" id="KW-0472">Membrane</keyword>
<gene>
    <name evidence="4" type="ORF">SAMN05216192_14126</name>
</gene>
<keyword evidence="2" id="KW-0812">Transmembrane</keyword>
<evidence type="ECO:0000313" key="4">
    <source>
        <dbReference type="EMBL" id="SDK41719.1"/>
    </source>
</evidence>
<evidence type="ECO:0000259" key="3">
    <source>
        <dbReference type="Pfam" id="PF05036"/>
    </source>
</evidence>
<evidence type="ECO:0000256" key="2">
    <source>
        <dbReference type="SAM" id="Phobius"/>
    </source>
</evidence>
<feature type="region of interest" description="Disordered" evidence="1">
    <location>
        <begin position="143"/>
        <end position="164"/>
    </location>
</feature>
<keyword evidence="5" id="KW-1185">Reference proteome</keyword>
<keyword evidence="2" id="KW-1133">Transmembrane helix</keyword>
<organism evidence="4 5">
    <name type="scientific">Paenibacillus typhae</name>
    <dbReference type="NCBI Taxonomy" id="1174501"/>
    <lineage>
        <taxon>Bacteria</taxon>
        <taxon>Bacillati</taxon>
        <taxon>Bacillota</taxon>
        <taxon>Bacilli</taxon>
        <taxon>Bacillales</taxon>
        <taxon>Paenibacillaceae</taxon>
        <taxon>Paenibacillus</taxon>
    </lineage>
</organism>
<evidence type="ECO:0000256" key="1">
    <source>
        <dbReference type="SAM" id="MobiDB-lite"/>
    </source>
</evidence>
<name>A0A1G9BQE5_9BACL</name>
<dbReference type="STRING" id="1174501.SAMN05216192_14126"/>
<feature type="domain" description="SPOR" evidence="3">
    <location>
        <begin position="262"/>
        <end position="329"/>
    </location>
</feature>
<protein>
    <submittedName>
        <fullName evidence="4">Stage II sporulation protein B</fullName>
    </submittedName>
</protein>
<feature type="region of interest" description="Disordered" evidence="1">
    <location>
        <begin position="1"/>
        <end position="49"/>
    </location>
</feature>
<evidence type="ECO:0000313" key="5">
    <source>
        <dbReference type="Proteomes" id="UP000199050"/>
    </source>
</evidence>
<dbReference type="InterPro" id="IPR007730">
    <property type="entry name" value="SPOR-like_dom"/>
</dbReference>
<dbReference type="EMBL" id="FNDX01000041">
    <property type="protein sequence ID" value="SDK41719.1"/>
    <property type="molecule type" value="Genomic_DNA"/>
</dbReference>
<dbReference type="AlphaFoldDB" id="A0A1G9BQE5"/>
<feature type="transmembrane region" description="Helical" evidence="2">
    <location>
        <begin position="193"/>
        <end position="212"/>
    </location>
</feature>
<reference evidence="5" key="1">
    <citation type="submission" date="2016-10" db="EMBL/GenBank/DDBJ databases">
        <authorList>
            <person name="Varghese N."/>
            <person name="Submissions S."/>
        </authorList>
    </citation>
    <scope>NUCLEOTIDE SEQUENCE [LARGE SCALE GENOMIC DNA]</scope>
    <source>
        <strain evidence="5">CGMCC 1.11012</strain>
    </source>
</reference>
<dbReference type="Pfam" id="PF05036">
    <property type="entry name" value="SPOR"/>
    <property type="match status" value="1"/>
</dbReference>
<dbReference type="SUPFAM" id="SSF110997">
    <property type="entry name" value="Sporulation related repeat"/>
    <property type="match status" value="1"/>
</dbReference>
<dbReference type="RefSeq" id="WP_090718292.1">
    <property type="nucleotide sequence ID" value="NZ_CBCSKY010000043.1"/>
</dbReference>
<dbReference type="OrthoDB" id="2680382at2"/>
<proteinExistence type="predicted"/>
<sequence>MNNGKMTFRFDTGYGRDKSGQAGSIKDSDSGRGYLGTARDNGTVKESGTNEGYGNVKSYEAAMDYDIVKDYHTLLHRADVSEEVQTYNTADDSGLRAEPVSVHYGDRDDLSRGTGRSASSFFRPEPVTDLWERTPRFRTPEVIQEDGDGRSDRYSETYTEDEPGTFGDISYSGLSYGSGGSYQTRRPTHWWKFALSIAGALGTGLLLGYAALNFISGVNDGGSGSNPAAVQTADAGAAGQQADGGAVSPSAAGRIPVAVASQSYYLLQYGVFSTPAGAEQAQQELLAAGLAAGADPEGGNRVYAGVSPDREQAKLLSSGLKHQGIELYVREVKLPALEQAAFTGEGAAVDSYFAASTELLNELSSLSASLLSGASGLPDAAAVSNLHMQWTEAVKALEPGLSAQGQSQCASLQKAMSQGIAALNEYNKNQAQGLLWEMQESMLSFLTGQKALLSLLA</sequence>
<accession>A0A1G9BQE5</accession>
<dbReference type="Gene3D" id="3.30.70.1070">
    <property type="entry name" value="Sporulation related repeat"/>
    <property type="match status" value="1"/>
</dbReference>
<dbReference type="Proteomes" id="UP000199050">
    <property type="component" value="Unassembled WGS sequence"/>
</dbReference>
<dbReference type="InterPro" id="IPR036680">
    <property type="entry name" value="SPOR-like_sf"/>
</dbReference>
<dbReference type="GO" id="GO:0042834">
    <property type="term" value="F:peptidoglycan binding"/>
    <property type="evidence" value="ECO:0007669"/>
    <property type="project" value="InterPro"/>
</dbReference>